<dbReference type="Gene3D" id="1.25.40.10">
    <property type="entry name" value="Tetratricopeptide repeat domain"/>
    <property type="match status" value="1"/>
</dbReference>
<dbReference type="SUPFAM" id="SSF48452">
    <property type="entry name" value="TPR-like"/>
    <property type="match status" value="1"/>
</dbReference>
<organism evidence="3 4">
    <name type="scientific">Pseudoalteromonas haloplanktis</name>
    <name type="common">Alteromonas haloplanktis</name>
    <dbReference type="NCBI Taxonomy" id="228"/>
    <lineage>
        <taxon>Bacteria</taxon>
        <taxon>Pseudomonadati</taxon>
        <taxon>Pseudomonadota</taxon>
        <taxon>Gammaproteobacteria</taxon>
        <taxon>Alteromonadales</taxon>
        <taxon>Pseudoalteromonadaceae</taxon>
        <taxon>Pseudoalteromonas</taxon>
    </lineage>
</organism>
<reference evidence="3" key="1">
    <citation type="submission" date="2022-07" db="EMBL/GenBank/DDBJ databases">
        <authorList>
            <person name="Criscuolo A."/>
        </authorList>
    </citation>
    <scope>NUCLEOTIDE SEQUENCE</scope>
    <source>
        <strain evidence="3">CIP103197</strain>
    </source>
</reference>
<dbReference type="Pfam" id="PF13432">
    <property type="entry name" value="TPR_16"/>
    <property type="match status" value="1"/>
</dbReference>
<dbReference type="PANTHER" id="PTHR12788:SF10">
    <property type="entry name" value="PROTEIN-TYROSINE SULFOTRANSFERASE"/>
    <property type="match status" value="1"/>
</dbReference>
<dbReference type="Proteomes" id="UP001152447">
    <property type="component" value="Unassembled WGS sequence"/>
</dbReference>
<feature type="repeat" description="TPR" evidence="2">
    <location>
        <begin position="101"/>
        <end position="134"/>
    </location>
</feature>
<dbReference type="RefSeq" id="WP_076921667.1">
    <property type="nucleotide sequence ID" value="NZ_CAMAPB010000023.1"/>
</dbReference>
<dbReference type="SUPFAM" id="SSF52540">
    <property type="entry name" value="P-loop containing nucleoside triphosphate hydrolases"/>
    <property type="match status" value="1"/>
</dbReference>
<proteinExistence type="predicted"/>
<dbReference type="InterPro" id="IPR019734">
    <property type="entry name" value="TPR_rpt"/>
</dbReference>
<dbReference type="EMBL" id="CAMAPB010000023">
    <property type="protein sequence ID" value="CAH9058337.1"/>
    <property type="molecule type" value="Genomic_DNA"/>
</dbReference>
<accession>A0A9W4VZL6</accession>
<dbReference type="Pfam" id="PF13469">
    <property type="entry name" value="Sulfotransfer_3"/>
    <property type="match status" value="1"/>
</dbReference>
<sequence length="480" mass="55091">MLLKKADQLLSQNKLREAEFHYKMLLQAEPDNGDALFGLGKVALRLEQFDAAVYILQRACQHLPYALEPLYALSDAFNAVNSPEDAQKVLEYATSIAADNPDTHYYLAQHYLTFGELDKAQATFEEALKLGIAPVTAYVLFELVQLGRFNKANNYIVQLHHFLTQTNNLRLKMVCYYALAKSYDKLDDTDQAFNYFVIANQQQHKLSEFNTEDLIEFYDQLIEYNNESVFNLANLNKQYPVTPVFIIGMPRSGSTLLEQMLAGHSQWTTLGEDTSISNKVVAFLEHKTGLRYPQCLTKLTTPLINQARAIYLDTLSSSGSNCAFVINKLPSNYQNLGLIYILFPDAKFINLTRNFNATAFSVFTNYFAENEPYFCDLNEFTLYHQLYEKLMSHWQQFNRLAIYNLSYEQLIENPKDQLTALLSFTGCEFEQTCLDFYKNKSAVTTLSKHAIRQPVNNKSLDKWQRYEAPLLSLLSLPQTN</sequence>
<protein>
    <recommendedName>
        <fullName evidence="5">Sulfotransferase family protein</fullName>
    </recommendedName>
</protein>
<dbReference type="Gene3D" id="3.40.50.300">
    <property type="entry name" value="P-loop containing nucleotide triphosphate hydrolases"/>
    <property type="match status" value="1"/>
</dbReference>
<dbReference type="Pfam" id="PF14559">
    <property type="entry name" value="TPR_19"/>
    <property type="match status" value="1"/>
</dbReference>
<evidence type="ECO:0000313" key="4">
    <source>
        <dbReference type="Proteomes" id="UP001152447"/>
    </source>
</evidence>
<dbReference type="InterPro" id="IPR011990">
    <property type="entry name" value="TPR-like_helical_dom_sf"/>
</dbReference>
<dbReference type="PROSITE" id="PS50005">
    <property type="entry name" value="TPR"/>
    <property type="match status" value="1"/>
</dbReference>
<comment type="caution">
    <text evidence="3">The sequence shown here is derived from an EMBL/GenBank/DDBJ whole genome shotgun (WGS) entry which is preliminary data.</text>
</comment>
<dbReference type="PANTHER" id="PTHR12788">
    <property type="entry name" value="PROTEIN-TYROSINE SULFOTRANSFERASE 2"/>
    <property type="match status" value="1"/>
</dbReference>
<evidence type="ECO:0008006" key="5">
    <source>
        <dbReference type="Google" id="ProtNLM"/>
    </source>
</evidence>
<name>A0A9W4VZL6_PSEHA</name>
<evidence type="ECO:0000256" key="1">
    <source>
        <dbReference type="ARBA" id="ARBA00022679"/>
    </source>
</evidence>
<dbReference type="InterPro" id="IPR026634">
    <property type="entry name" value="TPST-like"/>
</dbReference>
<dbReference type="InterPro" id="IPR027417">
    <property type="entry name" value="P-loop_NTPase"/>
</dbReference>
<evidence type="ECO:0000313" key="3">
    <source>
        <dbReference type="EMBL" id="CAH9058337.1"/>
    </source>
</evidence>
<gene>
    <name evidence="3" type="ORF">PSEHALCIP103_01843</name>
</gene>
<evidence type="ECO:0000256" key="2">
    <source>
        <dbReference type="PROSITE-ProRule" id="PRU00339"/>
    </source>
</evidence>
<dbReference type="GO" id="GO:0008476">
    <property type="term" value="F:protein-tyrosine sulfotransferase activity"/>
    <property type="evidence" value="ECO:0007669"/>
    <property type="project" value="InterPro"/>
</dbReference>
<dbReference type="SMART" id="SM00028">
    <property type="entry name" value="TPR"/>
    <property type="match status" value="4"/>
</dbReference>
<keyword evidence="4" id="KW-1185">Reference proteome</keyword>
<dbReference type="AlphaFoldDB" id="A0A9W4VZL6"/>
<keyword evidence="2" id="KW-0802">TPR repeat</keyword>
<keyword evidence="1" id="KW-0808">Transferase</keyword>